<sequence length="241" mass="26195">MKQKLLIAISLALSLGSLVILSQNVEEKDARVAFLLGKVQVQKQDSGKWTSLKLGDPVSEGDVVWTGNGSKTTLMYRGSEFRVLPNTKLKVNGLHGENKDGKLEVQSGFAWFHIVNLKGKKFEAGTPTTTAGVRGTSFSAFFDAKSKDSSFCTCEGKVAVSNKEQNGEGTLLEKGNGGYYSGGMGDPKKVQYEGIITKFKALPPFKEMMKKNISLKNCLSCHKPEGWTPEQSSPADETYGK</sequence>
<evidence type="ECO:0000313" key="3">
    <source>
        <dbReference type="EMBL" id="PJZ68711.1"/>
    </source>
</evidence>
<keyword evidence="5" id="KW-1185">Reference proteome</keyword>
<evidence type="ECO:0000313" key="4">
    <source>
        <dbReference type="EMBL" id="PJZ73547.1"/>
    </source>
</evidence>
<organism evidence="4 6">
    <name type="scientific">Leptospira perolatii</name>
    <dbReference type="NCBI Taxonomy" id="2023191"/>
    <lineage>
        <taxon>Bacteria</taxon>
        <taxon>Pseudomonadati</taxon>
        <taxon>Spirochaetota</taxon>
        <taxon>Spirochaetia</taxon>
        <taxon>Leptospirales</taxon>
        <taxon>Leptospiraceae</taxon>
        <taxon>Leptospira</taxon>
    </lineage>
</organism>
<dbReference type="Gene3D" id="2.60.120.1440">
    <property type="match status" value="1"/>
</dbReference>
<dbReference type="EMBL" id="NPDY01000017">
    <property type="protein sequence ID" value="PJZ68711.1"/>
    <property type="molecule type" value="Genomic_DNA"/>
</dbReference>
<dbReference type="AlphaFoldDB" id="A0A2M9ZNA5"/>
<keyword evidence="1" id="KW-0732">Signal</keyword>
<dbReference type="RefSeq" id="WP_100714879.1">
    <property type="nucleotide sequence ID" value="NZ_NPDY01000017.1"/>
</dbReference>
<evidence type="ECO:0000313" key="6">
    <source>
        <dbReference type="Proteomes" id="UP000231990"/>
    </source>
</evidence>
<protein>
    <submittedName>
        <fullName evidence="4">Iron dicitrate transport regulator FecR</fullName>
    </submittedName>
</protein>
<evidence type="ECO:0000313" key="5">
    <source>
        <dbReference type="Proteomes" id="UP000231962"/>
    </source>
</evidence>
<feature type="chain" id="PRO_5014857943" evidence="1">
    <location>
        <begin position="23"/>
        <end position="241"/>
    </location>
</feature>
<accession>A0A2M9ZNA5</accession>
<evidence type="ECO:0000256" key="1">
    <source>
        <dbReference type="SAM" id="SignalP"/>
    </source>
</evidence>
<proteinExistence type="predicted"/>
<gene>
    <name evidence="3" type="ORF">CH360_15060</name>
    <name evidence="4" type="ORF">CH373_08565</name>
</gene>
<dbReference type="Pfam" id="PF04773">
    <property type="entry name" value="FecR"/>
    <property type="match status" value="1"/>
</dbReference>
<dbReference type="PANTHER" id="PTHR38731">
    <property type="entry name" value="LIPL45-RELATED LIPOPROTEIN-RELATED"/>
    <property type="match status" value="1"/>
</dbReference>
<dbReference type="Proteomes" id="UP000231990">
    <property type="component" value="Unassembled WGS sequence"/>
</dbReference>
<dbReference type="OrthoDB" id="340012at2"/>
<feature type="domain" description="FecR protein" evidence="2">
    <location>
        <begin position="62"/>
        <end position="158"/>
    </location>
</feature>
<comment type="caution">
    <text evidence="4">The sequence shown here is derived from an EMBL/GenBank/DDBJ whole genome shotgun (WGS) entry which is preliminary data.</text>
</comment>
<feature type="signal peptide" evidence="1">
    <location>
        <begin position="1"/>
        <end position="22"/>
    </location>
</feature>
<reference evidence="5 6" key="1">
    <citation type="submission" date="2017-07" db="EMBL/GenBank/DDBJ databases">
        <title>Leptospira spp. isolated from tropical soils.</title>
        <authorList>
            <person name="Thibeaux R."/>
            <person name="Iraola G."/>
            <person name="Ferres I."/>
            <person name="Bierque E."/>
            <person name="Girault D."/>
            <person name="Soupe-Gilbert M.-E."/>
            <person name="Picardeau M."/>
            <person name="Goarant C."/>
        </authorList>
    </citation>
    <scope>NUCLEOTIDE SEQUENCE [LARGE SCALE GENOMIC DNA]</scope>
    <source>
        <strain evidence="4 6">FH1-B-B1</strain>
        <strain evidence="3 5">FH1-B-C1</strain>
    </source>
</reference>
<evidence type="ECO:0000259" key="2">
    <source>
        <dbReference type="Pfam" id="PF04773"/>
    </source>
</evidence>
<name>A0A2M9ZNA5_9LEPT</name>
<dbReference type="PANTHER" id="PTHR38731:SF1">
    <property type="entry name" value="FECR PROTEIN DOMAIN-CONTAINING PROTEIN"/>
    <property type="match status" value="1"/>
</dbReference>
<dbReference type="EMBL" id="NPDZ01000004">
    <property type="protein sequence ID" value="PJZ73547.1"/>
    <property type="molecule type" value="Genomic_DNA"/>
</dbReference>
<dbReference type="Proteomes" id="UP000231962">
    <property type="component" value="Unassembled WGS sequence"/>
</dbReference>
<dbReference type="InterPro" id="IPR006860">
    <property type="entry name" value="FecR"/>
</dbReference>